<dbReference type="STRING" id="1141098.A0A1Y2E4F1"/>
<dbReference type="InParanoid" id="A0A1Y2E4F1"/>
<evidence type="ECO:0000313" key="3">
    <source>
        <dbReference type="Proteomes" id="UP000193689"/>
    </source>
</evidence>
<dbReference type="AlphaFoldDB" id="A0A1Y2E4F1"/>
<sequence>MLFPAVLVGLLAGSATSKSLKYTIPASMKLADDCVTPGEYEIANFITFAGLANGTSNTTSFYFTDVDTGISTCCQRNSTSTPSTPNPNLTPRWPCDNTAVEFMYQANGLTVIEAVCPGNTATNFEASGLTTFDLDCTTTSKGTSCVSKESLVADNFTSLQPRPS</sequence>
<dbReference type="Proteomes" id="UP000193689">
    <property type="component" value="Unassembled WGS sequence"/>
</dbReference>
<evidence type="ECO:0000256" key="1">
    <source>
        <dbReference type="SAM" id="SignalP"/>
    </source>
</evidence>
<reference evidence="2 3" key="1">
    <citation type="submission" date="2016-07" db="EMBL/GenBank/DDBJ databases">
        <title>Pervasive Adenine N6-methylation of Active Genes in Fungi.</title>
        <authorList>
            <consortium name="DOE Joint Genome Institute"/>
            <person name="Mondo S.J."/>
            <person name="Dannebaum R.O."/>
            <person name="Kuo R.C."/>
            <person name="Labutti K."/>
            <person name="Haridas S."/>
            <person name="Kuo A."/>
            <person name="Salamov A."/>
            <person name="Ahrendt S.R."/>
            <person name="Lipzen A."/>
            <person name="Sullivan W."/>
            <person name="Andreopoulos W.B."/>
            <person name="Clum A."/>
            <person name="Lindquist E."/>
            <person name="Daum C."/>
            <person name="Ramamoorthy G.K."/>
            <person name="Gryganskyi A."/>
            <person name="Culley D."/>
            <person name="Magnuson J.K."/>
            <person name="James T.Y."/>
            <person name="O'Malley M.A."/>
            <person name="Stajich J.E."/>
            <person name="Spatafora J.W."/>
            <person name="Visel A."/>
            <person name="Grigoriev I.V."/>
        </authorList>
    </citation>
    <scope>NUCLEOTIDE SEQUENCE [LARGE SCALE GENOMIC DNA]</scope>
    <source>
        <strain evidence="2 3">CBS 129021</strain>
    </source>
</reference>
<dbReference type="OrthoDB" id="5239982at2759"/>
<keyword evidence="1" id="KW-0732">Signal</keyword>
<feature type="signal peptide" evidence="1">
    <location>
        <begin position="1"/>
        <end position="17"/>
    </location>
</feature>
<keyword evidence="3" id="KW-1185">Reference proteome</keyword>
<comment type="caution">
    <text evidence="2">The sequence shown here is derived from an EMBL/GenBank/DDBJ whole genome shotgun (WGS) entry which is preliminary data.</text>
</comment>
<dbReference type="EMBL" id="MCFJ01000005">
    <property type="protein sequence ID" value="ORY66438.1"/>
    <property type="molecule type" value="Genomic_DNA"/>
</dbReference>
<feature type="chain" id="PRO_5012350107" description="AA1-like domain-containing protein" evidence="1">
    <location>
        <begin position="18"/>
        <end position="164"/>
    </location>
</feature>
<dbReference type="RefSeq" id="XP_040717402.1">
    <property type="nucleotide sequence ID" value="XM_040863703.1"/>
</dbReference>
<accession>A0A1Y2E4F1</accession>
<evidence type="ECO:0008006" key="4">
    <source>
        <dbReference type="Google" id="ProtNLM"/>
    </source>
</evidence>
<name>A0A1Y2E4F1_9PEZI</name>
<gene>
    <name evidence="2" type="ORF">BCR38DRAFT_484067</name>
</gene>
<organism evidence="2 3">
    <name type="scientific">Pseudomassariella vexata</name>
    <dbReference type="NCBI Taxonomy" id="1141098"/>
    <lineage>
        <taxon>Eukaryota</taxon>
        <taxon>Fungi</taxon>
        <taxon>Dikarya</taxon>
        <taxon>Ascomycota</taxon>
        <taxon>Pezizomycotina</taxon>
        <taxon>Sordariomycetes</taxon>
        <taxon>Xylariomycetidae</taxon>
        <taxon>Amphisphaeriales</taxon>
        <taxon>Pseudomassariaceae</taxon>
        <taxon>Pseudomassariella</taxon>
    </lineage>
</organism>
<dbReference type="GeneID" id="63779915"/>
<proteinExistence type="predicted"/>
<protein>
    <recommendedName>
        <fullName evidence="4">AA1-like domain-containing protein</fullName>
    </recommendedName>
</protein>
<evidence type="ECO:0000313" key="2">
    <source>
        <dbReference type="EMBL" id="ORY66438.1"/>
    </source>
</evidence>